<dbReference type="EMBL" id="JO843320">
    <property type="protein sequence ID" value="AEO34937.1"/>
    <property type="molecule type" value="mRNA"/>
</dbReference>
<dbReference type="Gene3D" id="4.10.410.10">
    <property type="entry name" value="Pancreatic trypsin inhibitor Kunitz domain"/>
    <property type="match status" value="1"/>
</dbReference>
<name>G3MN69_AMBMU</name>
<reference evidence="3" key="1">
    <citation type="journal article" date="2011" name="PLoS ONE">
        <title>A deep insight into the sialotranscriptome of the gulf coast tick, Amblyomma maculatum.</title>
        <authorList>
            <person name="Karim S."/>
            <person name="Singh P."/>
            <person name="Ribeiro J.M."/>
        </authorList>
    </citation>
    <scope>NUCLEOTIDE SEQUENCE</scope>
    <source>
        <tissue evidence="3">Salivary gland</tissue>
    </source>
</reference>
<evidence type="ECO:0000259" key="2">
    <source>
        <dbReference type="PROSITE" id="PS50279"/>
    </source>
</evidence>
<feature type="chain" id="PRO_5003447165" description="BPTI/Kunitz inhibitor domain-containing protein" evidence="1">
    <location>
        <begin position="22"/>
        <end position="98"/>
    </location>
</feature>
<protein>
    <recommendedName>
        <fullName evidence="2">BPTI/Kunitz inhibitor domain-containing protein</fullName>
    </recommendedName>
</protein>
<keyword evidence="1" id="KW-0732">Signal</keyword>
<sequence length="98" mass="10848">MKTQICFVIALVCLMTVLVNGRERPGHCFLESEEGDCGTARPTYPRWYYDYSQSACGPFLWCGVGGNANNYGNCTSCMEECSLHPEPERACKEIIGAP</sequence>
<dbReference type="GO" id="GO:0004867">
    <property type="term" value="F:serine-type endopeptidase inhibitor activity"/>
    <property type="evidence" value="ECO:0007669"/>
    <property type="project" value="InterPro"/>
</dbReference>
<organism evidence="3">
    <name type="scientific">Amblyomma maculatum</name>
    <name type="common">Gulf Coast tick</name>
    <dbReference type="NCBI Taxonomy" id="34609"/>
    <lineage>
        <taxon>Eukaryota</taxon>
        <taxon>Metazoa</taxon>
        <taxon>Ecdysozoa</taxon>
        <taxon>Arthropoda</taxon>
        <taxon>Chelicerata</taxon>
        <taxon>Arachnida</taxon>
        <taxon>Acari</taxon>
        <taxon>Parasitiformes</taxon>
        <taxon>Ixodida</taxon>
        <taxon>Ixodoidea</taxon>
        <taxon>Ixodidae</taxon>
        <taxon>Amblyomminae</taxon>
        <taxon>Amblyomma</taxon>
    </lineage>
</organism>
<dbReference type="AlphaFoldDB" id="G3MN69"/>
<feature type="domain" description="BPTI/Kunitz inhibitor" evidence="2">
    <location>
        <begin position="28"/>
        <end position="81"/>
    </location>
</feature>
<dbReference type="InterPro" id="IPR036880">
    <property type="entry name" value="Kunitz_BPTI_sf"/>
</dbReference>
<accession>G3MN69</accession>
<evidence type="ECO:0000256" key="1">
    <source>
        <dbReference type="SAM" id="SignalP"/>
    </source>
</evidence>
<proteinExistence type="evidence at transcript level"/>
<dbReference type="SUPFAM" id="SSF57362">
    <property type="entry name" value="BPTI-like"/>
    <property type="match status" value="1"/>
</dbReference>
<dbReference type="InterPro" id="IPR002223">
    <property type="entry name" value="Kunitz_BPTI"/>
</dbReference>
<dbReference type="PROSITE" id="PS50279">
    <property type="entry name" value="BPTI_KUNITZ_2"/>
    <property type="match status" value="1"/>
</dbReference>
<feature type="signal peptide" evidence="1">
    <location>
        <begin position="1"/>
        <end position="21"/>
    </location>
</feature>
<dbReference type="SMART" id="SM00131">
    <property type="entry name" value="KU"/>
    <property type="match status" value="1"/>
</dbReference>
<evidence type="ECO:0000313" key="3">
    <source>
        <dbReference type="EMBL" id="AEO34937.1"/>
    </source>
</evidence>
<dbReference type="Pfam" id="PF00014">
    <property type="entry name" value="Kunitz_BPTI"/>
    <property type="match status" value="1"/>
</dbReference>